<reference evidence="1" key="2">
    <citation type="submission" date="2020-11" db="EMBL/GenBank/DDBJ databases">
        <authorList>
            <person name="McCartney M.A."/>
            <person name="Auch B."/>
            <person name="Kono T."/>
            <person name="Mallez S."/>
            <person name="Becker A."/>
            <person name="Gohl D.M."/>
            <person name="Silverstein K.A.T."/>
            <person name="Koren S."/>
            <person name="Bechman K.B."/>
            <person name="Herman A."/>
            <person name="Abrahante J.E."/>
            <person name="Garbe J."/>
        </authorList>
    </citation>
    <scope>NUCLEOTIDE SEQUENCE</scope>
    <source>
        <strain evidence="1">Duluth1</strain>
        <tissue evidence="1">Whole animal</tissue>
    </source>
</reference>
<proteinExistence type="predicted"/>
<dbReference type="AlphaFoldDB" id="A0A9D4MLF3"/>
<protein>
    <submittedName>
        <fullName evidence="1">Uncharacterized protein</fullName>
    </submittedName>
</protein>
<evidence type="ECO:0000313" key="2">
    <source>
        <dbReference type="Proteomes" id="UP000828390"/>
    </source>
</evidence>
<dbReference type="EMBL" id="JAIWYP010000001">
    <property type="protein sequence ID" value="KAH3879318.1"/>
    <property type="molecule type" value="Genomic_DNA"/>
</dbReference>
<evidence type="ECO:0000313" key="1">
    <source>
        <dbReference type="EMBL" id="KAH3879318.1"/>
    </source>
</evidence>
<organism evidence="1 2">
    <name type="scientific">Dreissena polymorpha</name>
    <name type="common">Zebra mussel</name>
    <name type="synonym">Mytilus polymorpha</name>
    <dbReference type="NCBI Taxonomy" id="45954"/>
    <lineage>
        <taxon>Eukaryota</taxon>
        <taxon>Metazoa</taxon>
        <taxon>Spiralia</taxon>
        <taxon>Lophotrochozoa</taxon>
        <taxon>Mollusca</taxon>
        <taxon>Bivalvia</taxon>
        <taxon>Autobranchia</taxon>
        <taxon>Heteroconchia</taxon>
        <taxon>Euheterodonta</taxon>
        <taxon>Imparidentia</taxon>
        <taxon>Neoheterodontei</taxon>
        <taxon>Myida</taxon>
        <taxon>Dreissenoidea</taxon>
        <taxon>Dreissenidae</taxon>
        <taxon>Dreissena</taxon>
    </lineage>
</organism>
<comment type="caution">
    <text evidence="1">The sequence shown here is derived from an EMBL/GenBank/DDBJ whole genome shotgun (WGS) entry which is preliminary data.</text>
</comment>
<accession>A0A9D4MLF3</accession>
<name>A0A9D4MLF3_DREPO</name>
<keyword evidence="2" id="KW-1185">Reference proteome</keyword>
<dbReference type="Proteomes" id="UP000828390">
    <property type="component" value="Unassembled WGS sequence"/>
</dbReference>
<reference evidence="1" key="1">
    <citation type="journal article" date="2019" name="bioRxiv">
        <title>The Genome of the Zebra Mussel, Dreissena polymorpha: A Resource for Invasive Species Research.</title>
        <authorList>
            <person name="McCartney M.A."/>
            <person name="Auch B."/>
            <person name="Kono T."/>
            <person name="Mallez S."/>
            <person name="Zhang Y."/>
            <person name="Obille A."/>
            <person name="Becker A."/>
            <person name="Abrahante J.E."/>
            <person name="Garbe J."/>
            <person name="Badalamenti J.P."/>
            <person name="Herman A."/>
            <person name="Mangelson H."/>
            <person name="Liachko I."/>
            <person name="Sullivan S."/>
            <person name="Sone E.D."/>
            <person name="Koren S."/>
            <person name="Silverstein K.A.T."/>
            <person name="Beckman K.B."/>
            <person name="Gohl D.M."/>
        </authorList>
    </citation>
    <scope>NUCLEOTIDE SEQUENCE</scope>
    <source>
        <strain evidence="1">Duluth1</strain>
        <tissue evidence="1">Whole animal</tissue>
    </source>
</reference>
<sequence>MADFGLVKCRLLVAIPASSSRSASSSRHSCTLACISLMKMSWSAHSLLRPN</sequence>
<gene>
    <name evidence="1" type="ORF">DPMN_003220</name>
</gene>